<dbReference type="Gene3D" id="3.30.420.10">
    <property type="entry name" value="Ribonuclease H-like superfamily/Ribonuclease H"/>
    <property type="match status" value="1"/>
</dbReference>
<keyword evidence="9" id="KW-0233">DNA recombination</keyword>
<evidence type="ECO:0000256" key="3">
    <source>
        <dbReference type="ARBA" id="ARBA00022759"/>
    </source>
</evidence>
<keyword evidence="6" id="KW-0229">DNA integration</keyword>
<keyword evidence="12" id="KW-1185">Reference proteome</keyword>
<dbReference type="InterPro" id="IPR012337">
    <property type="entry name" value="RNaseH-like_sf"/>
</dbReference>
<sequence length="502" mass="56293">MPGYEGALNRAGEGRNANPGQARQLRRIEMALDEEQLYFLQSGGLRTSLLIKDVDEPTCSGFRLNDEDNDHVYDVESRSGRKILTFYLRNKLNCMKDGPEDTLEIAEITRRKMHDKMKDLECVTHKVKIAPPDYSKENYLATFTPQKQLTPEQFGFSRHHQILKQKELSKSIHQLNKFQPKSVDSLVVLSAKIHLATLLSQKVLSNIKGGRIDHPLFCVSRLFQTFEWGWAPAPGGMLNKKSLFSDGSRCSNLYTIWFEDHVVKLLSNLLVVQSLQEQIMVVASAFKPLELCIFHQKTVPRTPQQNGVIERRNRTLVEAAKTMLVFSKALMFLWAEAVVTAVFGALCYPTNDSKDLGKLQPITDIGIFVGYAPSRKGTGPAPTFLMPGQISLRLIPNQVPAAPYVPPPPLNKDLEILFQPMFDEYLEPPRVERPVSPAPAIQVPVNSTAESPLMEDNPFALIGNDHFIIVFALEPSSEASSSRDLSSTESPYVSQTLHHLGK</sequence>
<evidence type="ECO:0000256" key="4">
    <source>
        <dbReference type="ARBA" id="ARBA00022801"/>
    </source>
</evidence>
<keyword evidence="4" id="KW-0378">Hydrolase</keyword>
<feature type="compositionally biased region" description="Low complexity" evidence="10">
    <location>
        <begin position="480"/>
        <end position="490"/>
    </location>
</feature>
<feature type="region of interest" description="Disordered" evidence="10">
    <location>
        <begin position="1"/>
        <end position="21"/>
    </location>
</feature>
<keyword evidence="7" id="KW-0695">RNA-directed DNA polymerase</keyword>
<reference evidence="11" key="1">
    <citation type="journal article" date="2022" name="Int. J. Mol. Sci.">
        <title>Draft Genome of Tanacetum Coccineum: Genomic Comparison of Closely Related Tanacetum-Family Plants.</title>
        <authorList>
            <person name="Yamashiro T."/>
            <person name="Shiraishi A."/>
            <person name="Nakayama K."/>
            <person name="Satake H."/>
        </authorList>
    </citation>
    <scope>NUCLEOTIDE SEQUENCE</scope>
</reference>
<dbReference type="PANTHER" id="PTHR42648">
    <property type="entry name" value="TRANSPOSASE, PUTATIVE-RELATED"/>
    <property type="match status" value="1"/>
</dbReference>
<evidence type="ECO:0000256" key="8">
    <source>
        <dbReference type="ARBA" id="ARBA00022932"/>
    </source>
</evidence>
<name>A0ABQ4WS69_9ASTR</name>
<protein>
    <submittedName>
        <fullName evidence="11">Retrovirus-related pol polyprotein from transposon TNT 1-94</fullName>
    </submittedName>
</protein>
<evidence type="ECO:0000256" key="10">
    <source>
        <dbReference type="SAM" id="MobiDB-lite"/>
    </source>
</evidence>
<evidence type="ECO:0000256" key="6">
    <source>
        <dbReference type="ARBA" id="ARBA00022908"/>
    </source>
</evidence>
<dbReference type="InterPro" id="IPR039537">
    <property type="entry name" value="Retrotran_Ty1/copia-like"/>
</dbReference>
<dbReference type="EMBL" id="BQNB010008884">
    <property type="protein sequence ID" value="GJS55673.1"/>
    <property type="molecule type" value="Genomic_DNA"/>
</dbReference>
<keyword evidence="8" id="KW-0808">Transferase</keyword>
<evidence type="ECO:0000256" key="5">
    <source>
        <dbReference type="ARBA" id="ARBA00022842"/>
    </source>
</evidence>
<keyword evidence="8" id="KW-0548">Nucleotidyltransferase</keyword>
<proteinExistence type="predicted"/>
<keyword evidence="3" id="KW-0255">Endonuclease</keyword>
<dbReference type="Proteomes" id="UP001151760">
    <property type="component" value="Unassembled WGS sequence"/>
</dbReference>
<evidence type="ECO:0000313" key="11">
    <source>
        <dbReference type="EMBL" id="GJS55673.1"/>
    </source>
</evidence>
<evidence type="ECO:0000313" key="12">
    <source>
        <dbReference type="Proteomes" id="UP001151760"/>
    </source>
</evidence>
<keyword evidence="5" id="KW-0460">Magnesium</keyword>
<evidence type="ECO:0000256" key="1">
    <source>
        <dbReference type="ARBA" id="ARBA00022722"/>
    </source>
</evidence>
<gene>
    <name evidence="11" type="ORF">Tco_0629035</name>
</gene>
<evidence type="ECO:0000256" key="9">
    <source>
        <dbReference type="ARBA" id="ARBA00023172"/>
    </source>
</evidence>
<keyword evidence="8" id="KW-0239">DNA-directed DNA polymerase</keyword>
<keyword evidence="2" id="KW-0479">Metal-binding</keyword>
<reference evidence="11" key="2">
    <citation type="submission" date="2022-01" db="EMBL/GenBank/DDBJ databases">
        <authorList>
            <person name="Yamashiro T."/>
            <person name="Shiraishi A."/>
            <person name="Satake H."/>
            <person name="Nakayama K."/>
        </authorList>
    </citation>
    <scope>NUCLEOTIDE SEQUENCE</scope>
</reference>
<evidence type="ECO:0000256" key="7">
    <source>
        <dbReference type="ARBA" id="ARBA00022918"/>
    </source>
</evidence>
<dbReference type="InterPro" id="IPR036397">
    <property type="entry name" value="RNaseH_sf"/>
</dbReference>
<feature type="region of interest" description="Disordered" evidence="10">
    <location>
        <begin position="480"/>
        <end position="502"/>
    </location>
</feature>
<feature type="compositionally biased region" description="Polar residues" evidence="10">
    <location>
        <begin position="491"/>
        <end position="502"/>
    </location>
</feature>
<accession>A0ABQ4WS69</accession>
<evidence type="ECO:0000256" key="2">
    <source>
        <dbReference type="ARBA" id="ARBA00022723"/>
    </source>
</evidence>
<keyword evidence="1" id="KW-0540">Nuclease</keyword>
<dbReference type="PANTHER" id="PTHR42648:SF11">
    <property type="entry name" value="TRANSPOSON TY4-P GAG-POL POLYPROTEIN"/>
    <property type="match status" value="1"/>
</dbReference>
<comment type="caution">
    <text evidence="11">The sequence shown here is derived from an EMBL/GenBank/DDBJ whole genome shotgun (WGS) entry which is preliminary data.</text>
</comment>
<organism evidence="11 12">
    <name type="scientific">Tanacetum coccineum</name>
    <dbReference type="NCBI Taxonomy" id="301880"/>
    <lineage>
        <taxon>Eukaryota</taxon>
        <taxon>Viridiplantae</taxon>
        <taxon>Streptophyta</taxon>
        <taxon>Embryophyta</taxon>
        <taxon>Tracheophyta</taxon>
        <taxon>Spermatophyta</taxon>
        <taxon>Magnoliopsida</taxon>
        <taxon>eudicotyledons</taxon>
        <taxon>Gunneridae</taxon>
        <taxon>Pentapetalae</taxon>
        <taxon>asterids</taxon>
        <taxon>campanulids</taxon>
        <taxon>Asterales</taxon>
        <taxon>Asteraceae</taxon>
        <taxon>Asteroideae</taxon>
        <taxon>Anthemideae</taxon>
        <taxon>Anthemidinae</taxon>
        <taxon>Tanacetum</taxon>
    </lineage>
</organism>
<dbReference type="SUPFAM" id="SSF53098">
    <property type="entry name" value="Ribonuclease H-like"/>
    <property type="match status" value="1"/>
</dbReference>